<reference evidence="2" key="2">
    <citation type="journal article" date="2021" name="World Allergy Organ. J.">
        <title>Chromosome-level assembly of Dermatophagoides farinae genome and transcriptome reveals two novel allergens Der f 37 and Der f 39.</title>
        <authorList>
            <person name="Chen J."/>
            <person name="Cai Z."/>
            <person name="Fan D."/>
            <person name="Hu J."/>
            <person name="Hou Y."/>
            <person name="He Y."/>
            <person name="Zhang Z."/>
            <person name="Zhao Z."/>
            <person name="Gao P."/>
            <person name="Hu W."/>
            <person name="Sun J."/>
            <person name="Li J."/>
            <person name="Ji K."/>
        </authorList>
    </citation>
    <scope>NUCLEOTIDE SEQUENCE</scope>
    <source>
        <strain evidence="2">JKM2019</strain>
    </source>
</reference>
<dbReference type="Proteomes" id="UP000828236">
    <property type="component" value="Unassembled WGS sequence"/>
</dbReference>
<evidence type="ECO:0000313" key="2">
    <source>
        <dbReference type="EMBL" id="KAH7639014.1"/>
    </source>
</evidence>
<dbReference type="EMBL" id="SDOV01000007">
    <property type="protein sequence ID" value="KAH7639014.1"/>
    <property type="molecule type" value="Genomic_DNA"/>
</dbReference>
<name>A0A9D4NUN7_DERFA</name>
<feature type="chain" id="PRO_5038934706" evidence="1">
    <location>
        <begin position="20"/>
        <end position="131"/>
    </location>
</feature>
<proteinExistence type="predicted"/>
<reference evidence="2" key="1">
    <citation type="submission" date="2020-06" db="EMBL/GenBank/DDBJ databases">
        <authorList>
            <person name="Ji K."/>
            <person name="Li J."/>
        </authorList>
    </citation>
    <scope>NUCLEOTIDE SEQUENCE</scope>
    <source>
        <strain evidence="2">JKM2019</strain>
        <tissue evidence="2">Whole body</tissue>
    </source>
</reference>
<evidence type="ECO:0000256" key="1">
    <source>
        <dbReference type="SAM" id="SignalP"/>
    </source>
</evidence>
<feature type="signal peptide" evidence="1">
    <location>
        <begin position="1"/>
        <end position="19"/>
    </location>
</feature>
<accession>A0A9D4NUN7</accession>
<dbReference type="AlphaFoldDB" id="A0A9D4NUN7"/>
<sequence length="131" mass="14232">MKFITAIVVFAAIVAVATATGGLGYAWNYPTMGYGSYYGLGFGNRYLSPWSSYGYGYSPLAYNYGYSPFGYRSYSSPLIRSYAAAPIVQNYGIPTTAYSTVPAAYKTYGWASPSYSLFGGLGGYGYYGYKK</sequence>
<protein>
    <submittedName>
        <fullName evidence="2">Uncharacterized protein</fullName>
    </submittedName>
</protein>
<keyword evidence="1" id="KW-0732">Signal</keyword>
<organism evidence="2">
    <name type="scientific">Dermatophagoides farinae</name>
    <name type="common">American house dust mite</name>
    <dbReference type="NCBI Taxonomy" id="6954"/>
    <lineage>
        <taxon>Eukaryota</taxon>
        <taxon>Metazoa</taxon>
        <taxon>Ecdysozoa</taxon>
        <taxon>Arthropoda</taxon>
        <taxon>Chelicerata</taxon>
        <taxon>Arachnida</taxon>
        <taxon>Acari</taxon>
        <taxon>Acariformes</taxon>
        <taxon>Sarcoptiformes</taxon>
        <taxon>Astigmata</taxon>
        <taxon>Psoroptidia</taxon>
        <taxon>Analgoidea</taxon>
        <taxon>Pyroglyphidae</taxon>
        <taxon>Dermatophagoidinae</taxon>
        <taxon>Dermatophagoides</taxon>
    </lineage>
</organism>
<comment type="caution">
    <text evidence="2">The sequence shown here is derived from an EMBL/GenBank/DDBJ whole genome shotgun (WGS) entry which is preliminary data.</text>
</comment>
<gene>
    <name evidence="2" type="ORF">HUG17_3047</name>
</gene>